<dbReference type="Pfam" id="PF17490">
    <property type="entry name" value="Tnp_22_dsRBD"/>
    <property type="match status" value="1"/>
</dbReference>
<feature type="domain" description="L1 transposable element dsRBD-like" evidence="5">
    <location>
        <begin position="257"/>
        <end position="290"/>
    </location>
</feature>
<dbReference type="Pfam" id="PF02994">
    <property type="entry name" value="Transposase_22"/>
    <property type="match status" value="1"/>
</dbReference>
<dbReference type="Gene3D" id="1.20.5.390">
    <property type="entry name" value="L1 transposable element, trimerization domain"/>
    <property type="match status" value="1"/>
</dbReference>
<evidence type="ECO:0000313" key="6">
    <source>
        <dbReference type="Ensembl" id="ENSMMUP00000071105.1"/>
    </source>
</evidence>
<feature type="compositionally biased region" description="Basic and acidic residues" evidence="2">
    <location>
        <begin position="21"/>
        <end position="35"/>
    </location>
</feature>
<reference evidence="6" key="3">
    <citation type="submission" date="2025-08" db="UniProtKB">
        <authorList>
            <consortium name="Ensembl"/>
        </authorList>
    </citation>
    <scope>IDENTIFICATION</scope>
    <source>
        <strain evidence="6">17573</strain>
    </source>
</reference>
<evidence type="ECO:0000259" key="4">
    <source>
        <dbReference type="Pfam" id="PF17489"/>
    </source>
</evidence>
<accession>A0A5F7ZZL3</accession>
<feature type="region of interest" description="Disordered" evidence="2">
    <location>
        <begin position="1"/>
        <end position="35"/>
    </location>
</feature>
<dbReference type="VEuPathDB" id="HostDB:ENSMMUG00000063335"/>
<dbReference type="Gene3D" id="3.30.250.20">
    <property type="entry name" value="L1 transposable element, C-terminal domain"/>
    <property type="match status" value="1"/>
</dbReference>
<dbReference type="Bgee" id="ENSMMUG00000063335">
    <property type="expression patterns" value="Expressed in testis and 1 other cell type or tissue"/>
</dbReference>
<dbReference type="InterPro" id="IPR043636">
    <property type="entry name" value="L1_RRM_dom"/>
</dbReference>
<feature type="compositionally biased region" description="Polar residues" evidence="2">
    <location>
        <begin position="192"/>
        <end position="209"/>
    </location>
</feature>
<reference evidence="6" key="4">
    <citation type="submission" date="2025-09" db="UniProtKB">
        <authorList>
            <consortium name="Ensembl"/>
        </authorList>
    </citation>
    <scope>IDENTIFICATION</scope>
    <source>
        <strain evidence="6">17573</strain>
    </source>
</reference>
<feature type="region of interest" description="Disordered" evidence="2">
    <location>
        <begin position="186"/>
        <end position="213"/>
    </location>
</feature>
<evidence type="ECO:0000259" key="3">
    <source>
        <dbReference type="Pfam" id="PF02994"/>
    </source>
</evidence>
<dbReference type="PRINTS" id="PR02045">
    <property type="entry name" value="F138DOMAIN"/>
</dbReference>
<feature type="coiled-coil region" evidence="1">
    <location>
        <begin position="69"/>
        <end position="134"/>
    </location>
</feature>
<protein>
    <submittedName>
        <fullName evidence="6">Uncharacterized protein</fullName>
    </submittedName>
</protein>
<sequence>MGRNQCKKAENSQSQHASSLPKDHNSSPAREPKWTEKEFDELTEVGFRGWIITNSSELKEHVLTQCKEANNLEKRLEELLTSITSLEKNINDLMELKSTAQALCEADTSINSRMNQVEERISETEHQLNEIKREDKIREKRMKTGRTKSRRNMRLCEKTKSTFDWCTCNWQGEWNQVGKYSSGYYPGELPQPSKTGQHSNSGNRTPQRFSSRRATPRHVIVRFTKVEMKEKMLRAAREKGQVTHKGKPITLTGDLSAEILQARREWEPIFNILKENNFIFFFSFLRHLSLPSSWDYRHTPSCPANFFCIFTETGFCHVGQVGLELMTSGDPPASASQSAGITGMSHHAQPKKTIFNPEFHIQPN</sequence>
<evidence type="ECO:0000256" key="2">
    <source>
        <dbReference type="SAM" id="MobiDB-lite"/>
    </source>
</evidence>
<dbReference type="GO" id="GO:0032197">
    <property type="term" value="P:retrotransposition"/>
    <property type="evidence" value="ECO:0000318"/>
    <property type="project" value="GO_Central"/>
</dbReference>
<dbReference type="GeneTree" id="ENSGT00940000164709"/>
<dbReference type="STRING" id="9544.ENSMMUP00000071105"/>
<reference evidence="7" key="1">
    <citation type="journal article" date="2007" name="Science">
        <title>Evolutionary and biomedical insights from the rhesus macaque genome.</title>
        <authorList>
            <person name="Gibbs R.A."/>
            <person name="Rogers J."/>
            <person name="Katze M.G."/>
            <person name="Bumgarner R."/>
            <person name="Weinstock G.M."/>
            <person name="Mardis E.R."/>
            <person name="Remington K.A."/>
            <person name="Strausberg R.L."/>
            <person name="Venter J.C."/>
            <person name="Wilson R.K."/>
            <person name="Batzer M.A."/>
            <person name="Bustamante C.D."/>
            <person name="Eichler E.E."/>
            <person name="Hahn M.W."/>
            <person name="Hardison R.C."/>
            <person name="Makova K.D."/>
            <person name="Miller W."/>
            <person name="Milosavljevic A."/>
            <person name="Palermo R.E."/>
            <person name="Siepel A."/>
            <person name="Sikela J.M."/>
            <person name="Attaway T."/>
            <person name="Bell S."/>
            <person name="Bernard K.E."/>
            <person name="Buhay C.J."/>
            <person name="Chandrabose M.N."/>
            <person name="Dao M."/>
            <person name="Davis C."/>
            <person name="Delehaunty K.D."/>
            <person name="Ding Y."/>
            <person name="Dinh H.H."/>
            <person name="Dugan-Rocha S."/>
            <person name="Fulton L.A."/>
            <person name="Gabisi R.A."/>
            <person name="Garner T.T."/>
            <person name="Godfrey J."/>
            <person name="Hawes A.C."/>
            <person name="Hernandez J."/>
            <person name="Hines S."/>
            <person name="Holder M."/>
            <person name="Hume J."/>
            <person name="Jhangiani S.N."/>
            <person name="Joshi V."/>
            <person name="Khan Z.M."/>
            <person name="Kirkness E.F."/>
            <person name="Cree A."/>
            <person name="Fowler R.G."/>
            <person name="Lee S."/>
            <person name="Lewis L.R."/>
            <person name="Li Z."/>
            <person name="Liu Y.-S."/>
            <person name="Moore S.M."/>
            <person name="Muzny D."/>
            <person name="Nazareth L.V."/>
            <person name="Ngo D.N."/>
            <person name="Okwuonu G.O."/>
            <person name="Pai G."/>
            <person name="Parker D."/>
            <person name="Paul H.A."/>
            <person name="Pfannkoch C."/>
            <person name="Pohl C.S."/>
            <person name="Rogers Y.-H.C."/>
            <person name="Ruiz S.J."/>
            <person name="Sabo A."/>
            <person name="Santibanez J."/>
            <person name="Schneider B.W."/>
            <person name="Smith S.M."/>
            <person name="Sodergren E."/>
            <person name="Svatek A.F."/>
            <person name="Utterback T.R."/>
            <person name="Vattathil S."/>
            <person name="Warren W."/>
            <person name="White C.S."/>
            <person name="Chinwalla A.T."/>
            <person name="Feng Y."/>
            <person name="Halpern A.L."/>
            <person name="Hillier L.W."/>
            <person name="Huang X."/>
            <person name="Minx P."/>
            <person name="Nelson J.O."/>
            <person name="Pepin K.H."/>
            <person name="Qin X."/>
            <person name="Sutton G.G."/>
            <person name="Venter E."/>
            <person name="Walenz B.P."/>
            <person name="Wallis J.W."/>
            <person name="Worley K.C."/>
            <person name="Yang S.-P."/>
            <person name="Jones S.M."/>
            <person name="Marra M.A."/>
            <person name="Rocchi M."/>
            <person name="Schein J.E."/>
            <person name="Baertsch R."/>
            <person name="Clarke L."/>
            <person name="Csuros M."/>
            <person name="Glasscock J."/>
            <person name="Harris R.A."/>
            <person name="Havlak P."/>
            <person name="Jackson A.R."/>
            <person name="Jiang H."/>
            <person name="Liu Y."/>
            <person name="Messina D.N."/>
            <person name="Shen Y."/>
            <person name="Song H.X.-Z."/>
            <person name="Wylie T."/>
            <person name="Zhang L."/>
            <person name="Birney E."/>
            <person name="Han K."/>
            <person name="Konkel M.K."/>
            <person name="Lee J."/>
            <person name="Smit A.F.A."/>
            <person name="Ullmer B."/>
            <person name="Wang H."/>
            <person name="Xing J."/>
            <person name="Burhans R."/>
            <person name="Cheng Z."/>
            <person name="Karro J.E."/>
            <person name="Ma J."/>
            <person name="Raney B."/>
            <person name="She X."/>
            <person name="Cox M.J."/>
            <person name="Demuth J.P."/>
            <person name="Dumas L.J."/>
            <person name="Han S.-G."/>
            <person name="Hopkins J."/>
            <person name="Karimpour-Fard A."/>
            <person name="Kim Y.H."/>
            <person name="Pollack J.R."/>
            <person name="Vinar T."/>
            <person name="Addo-Quaye C."/>
            <person name="Degenhardt J."/>
            <person name="Denby A."/>
            <person name="Hubisz M.J."/>
            <person name="Indap A."/>
            <person name="Kosiol C."/>
            <person name="Lahn B.T."/>
            <person name="Lawson H.A."/>
            <person name="Marklein A."/>
            <person name="Nielsen R."/>
            <person name="Vallender E.J."/>
            <person name="Clark A.G."/>
            <person name="Ferguson B."/>
            <person name="Hernandez R.D."/>
            <person name="Hirani K."/>
            <person name="Kehrer-Sawatzki H."/>
            <person name="Kolb J."/>
            <person name="Patil S."/>
            <person name="Pu L.-L."/>
            <person name="Ren Y."/>
            <person name="Smith D.G."/>
            <person name="Wheeler D.A."/>
            <person name="Schenck I."/>
            <person name="Ball E.V."/>
            <person name="Chen R."/>
            <person name="Cooper D.N."/>
            <person name="Giardine B."/>
            <person name="Hsu F."/>
            <person name="Kent W.J."/>
            <person name="Lesk A."/>
            <person name="Nelson D.L."/>
            <person name="O'brien W.E."/>
            <person name="Pruefer K."/>
            <person name="Stenson P.D."/>
            <person name="Wallace J.C."/>
            <person name="Ke H."/>
            <person name="Liu X.-M."/>
            <person name="Wang P."/>
            <person name="Xiang A.P."/>
            <person name="Yang F."/>
            <person name="Barber G.P."/>
            <person name="Haussler D."/>
            <person name="Karolchik D."/>
            <person name="Kern A.D."/>
            <person name="Kuhn R.M."/>
            <person name="Smith K.E."/>
            <person name="Zwieg A.S."/>
        </authorList>
    </citation>
    <scope>NUCLEOTIDE SEQUENCE [LARGE SCALE GENOMIC DNA]</scope>
    <source>
        <strain evidence="7">17573</strain>
    </source>
</reference>
<dbReference type="Proteomes" id="UP000006718">
    <property type="component" value="Chromosome 3"/>
</dbReference>
<name>A0A5F7ZZL3_MACMU</name>
<dbReference type="InterPro" id="IPR035300">
    <property type="entry name" value="L1_dsRBD"/>
</dbReference>
<keyword evidence="1" id="KW-0175">Coiled coil</keyword>
<dbReference type="InParanoid" id="A0A5F7ZZL3"/>
<evidence type="ECO:0000313" key="7">
    <source>
        <dbReference type="Proteomes" id="UP000006718"/>
    </source>
</evidence>
<dbReference type="Gene3D" id="3.30.70.1820">
    <property type="entry name" value="L1 transposable element, RRM domain"/>
    <property type="match status" value="1"/>
</dbReference>
<organism evidence="6 7">
    <name type="scientific">Macaca mulatta</name>
    <name type="common">Rhesus macaque</name>
    <dbReference type="NCBI Taxonomy" id="9544"/>
    <lineage>
        <taxon>Eukaryota</taxon>
        <taxon>Metazoa</taxon>
        <taxon>Chordata</taxon>
        <taxon>Craniata</taxon>
        <taxon>Vertebrata</taxon>
        <taxon>Euteleostomi</taxon>
        <taxon>Mammalia</taxon>
        <taxon>Eutheria</taxon>
        <taxon>Euarchontoglires</taxon>
        <taxon>Primates</taxon>
        <taxon>Haplorrhini</taxon>
        <taxon>Catarrhini</taxon>
        <taxon>Cercopithecidae</taxon>
        <taxon>Cercopithecinae</taxon>
        <taxon>Macaca</taxon>
    </lineage>
</organism>
<dbReference type="AlphaFoldDB" id="A0A5F7ZZL3"/>
<dbReference type="InterPro" id="IPR035301">
    <property type="entry name" value="L1_trimer"/>
</dbReference>
<dbReference type="InterPro" id="IPR004244">
    <property type="entry name" value="Transposase_22"/>
</dbReference>
<reference evidence="6" key="2">
    <citation type="submission" date="2019-01" db="EMBL/GenBank/DDBJ databases">
        <authorList>
            <person name="Graves T."/>
            <person name="Eichler E.E."/>
            <person name="Wilson R.K."/>
        </authorList>
    </citation>
    <scope>NUCLEOTIDE SEQUENCE [LARGE SCALE GENOMIC DNA]</scope>
    <source>
        <strain evidence="6">17573</strain>
    </source>
</reference>
<dbReference type="InterPro" id="IPR042566">
    <property type="entry name" value="L1_C"/>
</dbReference>
<feature type="domain" description="L1 transposable element RRM" evidence="3">
    <location>
        <begin position="203"/>
        <end position="254"/>
    </location>
</feature>
<proteinExistence type="predicted"/>
<keyword evidence="7" id="KW-1185">Reference proteome</keyword>
<dbReference type="PANTHER" id="PTHR11505">
    <property type="entry name" value="L1 TRANSPOSABLE ELEMENT-RELATED"/>
    <property type="match status" value="1"/>
</dbReference>
<dbReference type="SMR" id="A0A5F7ZZL3"/>
<dbReference type="Ensembl" id="ENSMMUT00000094496.1">
    <property type="protein sequence ID" value="ENSMMUP00000071105.1"/>
    <property type="gene ID" value="ENSMMUG00000063335.1"/>
</dbReference>
<dbReference type="GO" id="GO:1990904">
    <property type="term" value="C:ribonucleoprotein complex"/>
    <property type="evidence" value="ECO:0000318"/>
    <property type="project" value="GO_Central"/>
</dbReference>
<feature type="domain" description="L1 transposable element trimerization" evidence="4">
    <location>
        <begin position="113"/>
        <end position="143"/>
    </location>
</feature>
<evidence type="ECO:0000256" key="1">
    <source>
        <dbReference type="SAM" id="Coils"/>
    </source>
</evidence>
<dbReference type="Pfam" id="PF17489">
    <property type="entry name" value="Tnp_22_trimer"/>
    <property type="match status" value="1"/>
</dbReference>
<evidence type="ECO:0000259" key="5">
    <source>
        <dbReference type="Pfam" id="PF17490"/>
    </source>
</evidence>
<dbReference type="GO" id="GO:0003727">
    <property type="term" value="F:single-stranded RNA binding"/>
    <property type="evidence" value="ECO:0000318"/>
    <property type="project" value="GO_Central"/>
</dbReference>